<feature type="transmembrane region" description="Helical" evidence="4">
    <location>
        <begin position="305"/>
        <end position="329"/>
    </location>
</feature>
<reference evidence="8" key="1">
    <citation type="submission" date="2025-08" db="UniProtKB">
        <authorList>
            <consortium name="RefSeq"/>
        </authorList>
    </citation>
    <scope>IDENTIFICATION</scope>
</reference>
<dbReference type="SMART" id="SM00407">
    <property type="entry name" value="IGc1"/>
    <property type="match status" value="1"/>
</dbReference>
<dbReference type="RefSeq" id="XP_030640368.1">
    <property type="nucleotide sequence ID" value="XM_030784508.1"/>
</dbReference>
<dbReference type="Gene3D" id="2.60.40.10">
    <property type="entry name" value="Immunoglobulins"/>
    <property type="match status" value="1"/>
</dbReference>
<dbReference type="InterPro" id="IPR036179">
    <property type="entry name" value="Ig-like_dom_sf"/>
</dbReference>
<dbReference type="InterPro" id="IPR013783">
    <property type="entry name" value="Ig-like_fold"/>
</dbReference>
<dbReference type="InterPro" id="IPR037055">
    <property type="entry name" value="MHC_I-like_Ag-recog_sf"/>
</dbReference>
<dbReference type="OrthoDB" id="8936120at2759"/>
<dbReference type="SUPFAM" id="SSF48726">
    <property type="entry name" value="Immunoglobulin"/>
    <property type="match status" value="1"/>
</dbReference>
<dbReference type="CDD" id="cd07698">
    <property type="entry name" value="IgC1_MHC_I_alpha3"/>
    <property type="match status" value="1"/>
</dbReference>
<dbReference type="InterPro" id="IPR011161">
    <property type="entry name" value="MHC_I-like_Ag-recog"/>
</dbReference>
<organism evidence="7 8">
    <name type="scientific">Chanos chanos</name>
    <name type="common">Milkfish</name>
    <name type="synonym">Mugil chanos</name>
    <dbReference type="NCBI Taxonomy" id="29144"/>
    <lineage>
        <taxon>Eukaryota</taxon>
        <taxon>Metazoa</taxon>
        <taxon>Chordata</taxon>
        <taxon>Craniata</taxon>
        <taxon>Vertebrata</taxon>
        <taxon>Euteleostomi</taxon>
        <taxon>Actinopterygii</taxon>
        <taxon>Neopterygii</taxon>
        <taxon>Teleostei</taxon>
        <taxon>Ostariophysi</taxon>
        <taxon>Gonorynchiformes</taxon>
        <taxon>Chanidae</taxon>
        <taxon>Chanos</taxon>
    </lineage>
</organism>
<evidence type="ECO:0000313" key="8">
    <source>
        <dbReference type="RefSeq" id="XP_030640368.1"/>
    </source>
</evidence>
<sequence length="354" mass="40388">MRSFLLMLFFGIHLASAGIHSLKYYFTATSEVPNFPEFVAVGMVDDIPIVYYDSNSPQATPKQDWMHRVTRKHPQYWEKETGSFSGAQEAFITNIDTAKQRFNQTGGVHTAQKMFGCEWDDGTGEVKGFNQHRYDGEDFISLDLENKVWVAVVPQALLTKQKWDVNTDGLDSEKQYLQQICIDWLKRYMCYGRGTLDRKISPEVSLLQKDPSSPVVCHATGFYPRQVMMSWLKNGEDLNEDVELGETLPNEDGTFQKSIRLTVSAEELSQHQYSCVVDHMSLQDKTVKTWGENEFMDKQRDPDNISIIIITVAAALLILISVSVLFFIWKRSMSGYGKTNNTDSDKSEWPAQKA</sequence>
<dbReference type="Proteomes" id="UP000504632">
    <property type="component" value="Chromosome 1"/>
</dbReference>
<dbReference type="Pfam" id="PF00129">
    <property type="entry name" value="MHC_I"/>
    <property type="match status" value="1"/>
</dbReference>
<dbReference type="AlphaFoldDB" id="A0A6J2W7X7"/>
<evidence type="ECO:0000256" key="1">
    <source>
        <dbReference type="ARBA" id="ARBA00023180"/>
    </source>
</evidence>
<dbReference type="SUPFAM" id="SSF54452">
    <property type="entry name" value="MHC antigen-recognition domain"/>
    <property type="match status" value="1"/>
</dbReference>
<dbReference type="PANTHER" id="PTHR16675:SF237">
    <property type="entry name" value="MHC CLASS I ANTIGEN TRANSCRIPT VARIANT 1-RELATED"/>
    <property type="match status" value="1"/>
</dbReference>
<protein>
    <submittedName>
        <fullName evidence="8">Major histocompatibility complex class I-related gene protein-like</fullName>
    </submittedName>
</protein>
<dbReference type="Gene3D" id="3.30.500.10">
    <property type="entry name" value="MHC class I-like antigen recognition-like"/>
    <property type="match status" value="1"/>
</dbReference>
<dbReference type="Pfam" id="PF07654">
    <property type="entry name" value="C1-set"/>
    <property type="match status" value="1"/>
</dbReference>
<evidence type="ECO:0000256" key="4">
    <source>
        <dbReference type="SAM" id="Phobius"/>
    </source>
</evidence>
<accession>A0A6J2W7X7</accession>
<keyword evidence="4" id="KW-0812">Transmembrane</keyword>
<name>A0A6J2W7X7_CHACN</name>
<dbReference type="GeneID" id="115820820"/>
<keyword evidence="4" id="KW-1133">Transmembrane helix</keyword>
<dbReference type="InterPro" id="IPR011162">
    <property type="entry name" value="MHC_I/II-like_Ag-recog"/>
</dbReference>
<keyword evidence="1" id="KW-0325">Glycoprotein</keyword>
<keyword evidence="2" id="KW-0393">Immunoglobulin domain</keyword>
<dbReference type="InParanoid" id="A0A6J2W7X7"/>
<evidence type="ECO:0000313" key="7">
    <source>
        <dbReference type="Proteomes" id="UP000504632"/>
    </source>
</evidence>
<dbReference type="FunFam" id="3.30.500.10:FF:000001">
    <property type="entry name" value="H-2 class I histocompatibility antigen, alpha chain"/>
    <property type="match status" value="1"/>
</dbReference>
<gene>
    <name evidence="8" type="primary">LOC115820820</name>
</gene>
<keyword evidence="7" id="KW-1185">Reference proteome</keyword>
<keyword evidence="5" id="KW-0732">Signal</keyword>
<dbReference type="GO" id="GO:0005615">
    <property type="term" value="C:extracellular space"/>
    <property type="evidence" value="ECO:0007669"/>
    <property type="project" value="TreeGrafter"/>
</dbReference>
<dbReference type="PRINTS" id="PR01638">
    <property type="entry name" value="MHCCLASSI"/>
</dbReference>
<dbReference type="InterPro" id="IPR007110">
    <property type="entry name" value="Ig-like_dom"/>
</dbReference>
<feature type="signal peptide" evidence="5">
    <location>
        <begin position="1"/>
        <end position="17"/>
    </location>
</feature>
<comment type="similarity">
    <text evidence="3">Belongs to the MHC class I family.</text>
</comment>
<proteinExistence type="inferred from homology"/>
<dbReference type="InterPro" id="IPR003006">
    <property type="entry name" value="Ig/MHC_CS"/>
</dbReference>
<dbReference type="PROSITE" id="PS50835">
    <property type="entry name" value="IG_LIKE"/>
    <property type="match status" value="1"/>
</dbReference>
<feature type="chain" id="PRO_5027046582" evidence="5">
    <location>
        <begin position="18"/>
        <end position="354"/>
    </location>
</feature>
<evidence type="ECO:0000256" key="3">
    <source>
        <dbReference type="RuleBase" id="RU004439"/>
    </source>
</evidence>
<dbReference type="InterPro" id="IPR003597">
    <property type="entry name" value="Ig_C1-set"/>
</dbReference>
<dbReference type="InterPro" id="IPR050208">
    <property type="entry name" value="MHC_class-I_related"/>
</dbReference>
<dbReference type="InterPro" id="IPR001039">
    <property type="entry name" value="MHC_I_a_a1/a2"/>
</dbReference>
<evidence type="ECO:0000256" key="2">
    <source>
        <dbReference type="ARBA" id="ARBA00023319"/>
    </source>
</evidence>
<keyword evidence="4" id="KW-0472">Membrane</keyword>
<evidence type="ECO:0000256" key="5">
    <source>
        <dbReference type="SAM" id="SignalP"/>
    </source>
</evidence>
<dbReference type="GO" id="GO:0006955">
    <property type="term" value="P:immune response"/>
    <property type="evidence" value="ECO:0007669"/>
    <property type="project" value="TreeGrafter"/>
</dbReference>
<dbReference type="GO" id="GO:0009897">
    <property type="term" value="C:external side of plasma membrane"/>
    <property type="evidence" value="ECO:0007669"/>
    <property type="project" value="TreeGrafter"/>
</dbReference>
<evidence type="ECO:0000259" key="6">
    <source>
        <dbReference type="PROSITE" id="PS50835"/>
    </source>
</evidence>
<dbReference type="PROSITE" id="PS00290">
    <property type="entry name" value="IG_MHC"/>
    <property type="match status" value="1"/>
</dbReference>
<dbReference type="PANTHER" id="PTHR16675">
    <property type="entry name" value="MHC CLASS I-RELATED"/>
    <property type="match status" value="1"/>
</dbReference>
<feature type="domain" description="Ig-like" evidence="6">
    <location>
        <begin position="202"/>
        <end position="288"/>
    </location>
</feature>